<dbReference type="Pfam" id="PF00462">
    <property type="entry name" value="Glutaredoxin"/>
    <property type="match status" value="1"/>
</dbReference>
<dbReference type="EMBL" id="KV784356">
    <property type="protein sequence ID" value="OEU18281.1"/>
    <property type="molecule type" value="Genomic_DNA"/>
</dbReference>
<dbReference type="InterPro" id="IPR002109">
    <property type="entry name" value="Glutaredoxin"/>
</dbReference>
<dbReference type="InParanoid" id="A0A1E7FJC7"/>
<evidence type="ECO:0000313" key="4">
    <source>
        <dbReference type="EMBL" id="OEU18281.1"/>
    </source>
</evidence>
<organism evidence="4 5">
    <name type="scientific">Fragilariopsis cylindrus CCMP1102</name>
    <dbReference type="NCBI Taxonomy" id="635003"/>
    <lineage>
        <taxon>Eukaryota</taxon>
        <taxon>Sar</taxon>
        <taxon>Stramenopiles</taxon>
        <taxon>Ochrophyta</taxon>
        <taxon>Bacillariophyta</taxon>
        <taxon>Bacillariophyceae</taxon>
        <taxon>Bacillariophycidae</taxon>
        <taxon>Bacillariales</taxon>
        <taxon>Bacillariaceae</taxon>
        <taxon>Fragilariopsis</taxon>
    </lineage>
</organism>
<dbReference type="SUPFAM" id="SSF52833">
    <property type="entry name" value="Thioredoxin-like"/>
    <property type="match status" value="1"/>
</dbReference>
<feature type="non-terminal residue" evidence="4">
    <location>
        <position position="109"/>
    </location>
</feature>
<evidence type="ECO:0000259" key="3">
    <source>
        <dbReference type="Pfam" id="PF00462"/>
    </source>
</evidence>
<evidence type="ECO:0000256" key="2">
    <source>
        <dbReference type="ARBA" id="ARBA00022982"/>
    </source>
</evidence>
<dbReference type="Gene3D" id="3.40.30.10">
    <property type="entry name" value="Glutaredoxin"/>
    <property type="match status" value="1"/>
</dbReference>
<evidence type="ECO:0000256" key="1">
    <source>
        <dbReference type="ARBA" id="ARBA00022448"/>
    </source>
</evidence>
<protein>
    <submittedName>
        <fullName evidence="4">Glutaredoxin</fullName>
    </submittedName>
</protein>
<dbReference type="PANTHER" id="PTHR45694">
    <property type="entry name" value="GLUTAREDOXIN 2"/>
    <property type="match status" value="1"/>
</dbReference>
<dbReference type="InterPro" id="IPR036249">
    <property type="entry name" value="Thioredoxin-like_sf"/>
</dbReference>
<dbReference type="GO" id="GO:0034599">
    <property type="term" value="P:cellular response to oxidative stress"/>
    <property type="evidence" value="ECO:0007669"/>
    <property type="project" value="TreeGrafter"/>
</dbReference>
<dbReference type="GO" id="GO:0015038">
    <property type="term" value="F:glutathione disulfide oxidoreductase activity"/>
    <property type="evidence" value="ECO:0007669"/>
    <property type="project" value="TreeGrafter"/>
</dbReference>
<sequence length="109" mass="11934">DCINRIIHKYPVVVFSKPSCPYCRKALEALSLAGISQNEKSEHNDSVLHVIDLSQHSNTQEIQRTLQTMTGRRTVPNVFVGGTSIGGGDETSKFQRNGQLVPLLEKAGA</sequence>
<dbReference type="NCBIfam" id="TIGR02180">
    <property type="entry name" value="GRX_euk"/>
    <property type="match status" value="1"/>
</dbReference>
<dbReference type="PROSITE" id="PS51354">
    <property type="entry name" value="GLUTAREDOXIN_2"/>
    <property type="match status" value="1"/>
</dbReference>
<dbReference type="AlphaFoldDB" id="A0A1E7FJC7"/>
<keyword evidence="2" id="KW-0249">Electron transport</keyword>
<dbReference type="PROSITE" id="PS00195">
    <property type="entry name" value="GLUTAREDOXIN_1"/>
    <property type="match status" value="1"/>
</dbReference>
<dbReference type="InterPro" id="IPR011899">
    <property type="entry name" value="Glutaredoxin_euk/vir"/>
</dbReference>
<dbReference type="KEGG" id="fcy:FRACYDRAFT_164287"/>
<dbReference type="Proteomes" id="UP000095751">
    <property type="component" value="Unassembled WGS sequence"/>
</dbReference>
<dbReference type="CDD" id="cd03419">
    <property type="entry name" value="GRX_GRXh_1_2_like"/>
    <property type="match status" value="1"/>
</dbReference>
<accession>A0A1E7FJC7</accession>
<reference evidence="4 5" key="1">
    <citation type="submission" date="2016-09" db="EMBL/GenBank/DDBJ databases">
        <title>Extensive genetic diversity and differential bi-allelic expression allows diatom success in the polar Southern Ocean.</title>
        <authorList>
            <consortium name="DOE Joint Genome Institute"/>
            <person name="Mock T."/>
            <person name="Otillar R.P."/>
            <person name="Strauss J."/>
            <person name="Dupont C."/>
            <person name="Frickenhaus S."/>
            <person name="Maumus F."/>
            <person name="Mcmullan M."/>
            <person name="Sanges R."/>
            <person name="Schmutz J."/>
            <person name="Toseland A."/>
            <person name="Valas R."/>
            <person name="Veluchamy A."/>
            <person name="Ward B.J."/>
            <person name="Allen A."/>
            <person name="Barry K."/>
            <person name="Falciatore A."/>
            <person name="Ferrante M."/>
            <person name="Fortunato A.E."/>
            <person name="Gloeckner G."/>
            <person name="Gruber A."/>
            <person name="Hipkin R."/>
            <person name="Janech M."/>
            <person name="Kroth P."/>
            <person name="Leese F."/>
            <person name="Lindquist E."/>
            <person name="Lyon B.R."/>
            <person name="Martin J."/>
            <person name="Mayer C."/>
            <person name="Parker M."/>
            <person name="Quesneville H."/>
            <person name="Raymond J."/>
            <person name="Uhlig C."/>
            <person name="Valentin K.U."/>
            <person name="Worden A.Z."/>
            <person name="Armbrust E.V."/>
            <person name="Bowler C."/>
            <person name="Green B."/>
            <person name="Moulton V."/>
            <person name="Van Oosterhout C."/>
            <person name="Grigoriev I."/>
        </authorList>
    </citation>
    <scope>NUCLEOTIDE SEQUENCE [LARGE SCALE GENOMIC DNA]</scope>
    <source>
        <strain evidence="4 5">CCMP1102</strain>
    </source>
</reference>
<dbReference type="GO" id="GO:0005737">
    <property type="term" value="C:cytoplasm"/>
    <property type="evidence" value="ECO:0007669"/>
    <property type="project" value="TreeGrafter"/>
</dbReference>
<evidence type="ECO:0000313" key="5">
    <source>
        <dbReference type="Proteomes" id="UP000095751"/>
    </source>
</evidence>
<dbReference type="OrthoDB" id="47838at2759"/>
<proteinExistence type="predicted"/>
<dbReference type="InterPro" id="IPR011767">
    <property type="entry name" value="GLR_AS"/>
</dbReference>
<keyword evidence="5" id="KW-1185">Reference proteome</keyword>
<keyword evidence="1" id="KW-0813">Transport</keyword>
<feature type="domain" description="Glutaredoxin" evidence="3">
    <location>
        <begin position="12"/>
        <end position="85"/>
    </location>
</feature>
<dbReference type="PANTHER" id="PTHR45694:SF18">
    <property type="entry name" value="GLUTAREDOXIN-1-RELATED"/>
    <property type="match status" value="1"/>
</dbReference>
<gene>
    <name evidence="4" type="ORF">FRACYDRAFT_164287</name>
</gene>
<name>A0A1E7FJC7_9STRA</name>
<feature type="non-terminal residue" evidence="4">
    <location>
        <position position="1"/>
    </location>
</feature>